<dbReference type="WBParaSite" id="Csp11.Scaffold630.g19079.t1">
    <property type="protein sequence ID" value="Csp11.Scaffold630.g19079.t1"/>
    <property type="gene ID" value="Csp11.Scaffold630.g19079"/>
</dbReference>
<feature type="domain" description="Sdz-33 F-box" evidence="1">
    <location>
        <begin position="178"/>
        <end position="223"/>
    </location>
</feature>
<dbReference type="AlphaFoldDB" id="A0A1I7UT44"/>
<reference evidence="3" key="1">
    <citation type="submission" date="2016-11" db="UniProtKB">
        <authorList>
            <consortium name="WormBaseParasite"/>
        </authorList>
    </citation>
    <scope>IDENTIFICATION</scope>
</reference>
<dbReference type="InterPro" id="IPR012885">
    <property type="entry name" value="F-box_Sdz-33"/>
</dbReference>
<evidence type="ECO:0000313" key="2">
    <source>
        <dbReference type="Proteomes" id="UP000095282"/>
    </source>
</evidence>
<protein>
    <submittedName>
        <fullName evidence="3">FBA_2 domain-containing protein</fullName>
    </submittedName>
</protein>
<evidence type="ECO:0000313" key="3">
    <source>
        <dbReference type="WBParaSite" id="Csp11.Scaffold630.g19079.t1"/>
    </source>
</evidence>
<accession>A0A1I7UT44</accession>
<dbReference type="Proteomes" id="UP000095282">
    <property type="component" value="Unplaced"/>
</dbReference>
<organism evidence="2 3">
    <name type="scientific">Caenorhabditis tropicalis</name>
    <dbReference type="NCBI Taxonomy" id="1561998"/>
    <lineage>
        <taxon>Eukaryota</taxon>
        <taxon>Metazoa</taxon>
        <taxon>Ecdysozoa</taxon>
        <taxon>Nematoda</taxon>
        <taxon>Chromadorea</taxon>
        <taxon>Rhabditida</taxon>
        <taxon>Rhabditina</taxon>
        <taxon>Rhabditomorpha</taxon>
        <taxon>Rhabditoidea</taxon>
        <taxon>Rhabditidae</taxon>
        <taxon>Peloderinae</taxon>
        <taxon>Caenorhabditis</taxon>
    </lineage>
</organism>
<keyword evidence="2" id="KW-1185">Reference proteome</keyword>
<name>A0A1I7UT44_9PELO</name>
<dbReference type="PANTHER" id="PTHR21503">
    <property type="entry name" value="F-BOX-CONTAINING HYPOTHETICAL PROTEIN C.ELEGANS"/>
    <property type="match status" value="1"/>
</dbReference>
<dbReference type="PANTHER" id="PTHR21503:SF8">
    <property type="entry name" value="F-BOX ASSOCIATED DOMAIN-CONTAINING PROTEIN-RELATED"/>
    <property type="match status" value="1"/>
</dbReference>
<dbReference type="Pfam" id="PF07735">
    <property type="entry name" value="FBA_2"/>
    <property type="match status" value="1"/>
</dbReference>
<sequence>MRMNHTTNLVITQDKQCSFFQTDKLGFIVAPMQFVPKRHRPVKEGVPMVFKKQLYIFWNDERDGLRQMIDFILDTFPRIWISYRFDKVPRSDDSDSDSEAEEVEEDATCCYEEGYEVLHHILQKTQNIGLIYFLVEPCIKQSLIEKLFTVCSGASCLYLNSSFDTIEFTGFETFAMQRIHMSAPWLTADHLISLLNCEQITVNYTKLTSEDLNKFIKHWRSSHGNFTMLKMESSEPNDFDVVLRGIENEKLDRNQYIIRRDDQAEFIVEFDECDTFTMKAKNFD</sequence>
<proteinExistence type="predicted"/>
<evidence type="ECO:0000259" key="1">
    <source>
        <dbReference type="Pfam" id="PF07735"/>
    </source>
</evidence>